<comment type="similarity">
    <text evidence="1">Belongs to the SMP-30/CGR1 family.</text>
</comment>
<dbReference type="Proteomes" id="UP000287352">
    <property type="component" value="Unassembled WGS sequence"/>
</dbReference>
<dbReference type="GO" id="GO:0005509">
    <property type="term" value="F:calcium ion binding"/>
    <property type="evidence" value="ECO:0007669"/>
    <property type="project" value="TreeGrafter"/>
</dbReference>
<organism evidence="5 6">
    <name type="scientific">Tengunoibacter tsumagoiensis</name>
    <dbReference type="NCBI Taxonomy" id="2014871"/>
    <lineage>
        <taxon>Bacteria</taxon>
        <taxon>Bacillati</taxon>
        <taxon>Chloroflexota</taxon>
        <taxon>Ktedonobacteria</taxon>
        <taxon>Ktedonobacterales</taxon>
        <taxon>Dictyobacteraceae</taxon>
        <taxon>Tengunoibacter</taxon>
    </lineage>
</organism>
<feature type="domain" description="SMP-30/Gluconolactonase/LRE-like region" evidence="4">
    <location>
        <begin position="14"/>
        <end position="253"/>
    </location>
</feature>
<name>A0A401ZWN5_9CHLR</name>
<keyword evidence="3" id="KW-0862">Zinc</keyword>
<feature type="binding site" evidence="3">
    <location>
        <position position="16"/>
    </location>
    <ligand>
        <name>a divalent metal cation</name>
        <dbReference type="ChEBI" id="CHEBI:60240"/>
    </ligand>
</feature>
<feature type="binding site" evidence="3">
    <location>
        <position position="99"/>
    </location>
    <ligand>
        <name>substrate</name>
    </ligand>
</feature>
<protein>
    <submittedName>
        <fullName evidence="5">Gluconolactonase</fullName>
    </submittedName>
</protein>
<evidence type="ECO:0000313" key="5">
    <source>
        <dbReference type="EMBL" id="GCE11144.1"/>
    </source>
</evidence>
<evidence type="ECO:0000313" key="6">
    <source>
        <dbReference type="Proteomes" id="UP000287352"/>
    </source>
</evidence>
<dbReference type="AlphaFoldDB" id="A0A401ZWN5"/>
<proteinExistence type="inferred from homology"/>
<dbReference type="Pfam" id="PF08450">
    <property type="entry name" value="SGL"/>
    <property type="match status" value="1"/>
</dbReference>
<sequence length="285" mass="31663">MSEVEHVLPCRNKLGEGPIWSEDEQALYWVDILNHTYSRFDPISDKQDTTKVGIAIGVMAFRQAGGLIMATKEGFAYWDKAQKKLDYLARPLGDDPTMRFNDGAVDCKGRFWAGSMGNGPVGILYRLDPDGSLHEMLHGVSIANGIGWSPDNTIMYFTDTPLKKIFAFDFDAETGSISHQRVFVDSTSEDGVPDGLAVDSQGYIWSARWDGSRITRYAPNGGIERVITMPVLRPTSCVFGGRNLDELYITSAQTEDQDRRNFPLSGDLFRLKTGIRGLPAYKFGA</sequence>
<accession>A0A401ZWN5</accession>
<evidence type="ECO:0000259" key="4">
    <source>
        <dbReference type="Pfam" id="PF08450"/>
    </source>
</evidence>
<dbReference type="PANTHER" id="PTHR10907:SF47">
    <property type="entry name" value="REGUCALCIN"/>
    <property type="match status" value="1"/>
</dbReference>
<dbReference type="SUPFAM" id="SSF63829">
    <property type="entry name" value="Calcium-dependent phosphotriesterase"/>
    <property type="match status" value="1"/>
</dbReference>
<feature type="binding site" evidence="3">
    <location>
        <position position="194"/>
    </location>
    <ligand>
        <name>a divalent metal cation</name>
        <dbReference type="ChEBI" id="CHEBI:60240"/>
    </ligand>
</feature>
<feature type="binding site" evidence="3">
    <location>
        <position position="101"/>
    </location>
    <ligand>
        <name>substrate</name>
    </ligand>
</feature>
<keyword evidence="6" id="KW-1185">Reference proteome</keyword>
<dbReference type="EMBL" id="BIFR01000001">
    <property type="protein sequence ID" value="GCE11144.1"/>
    <property type="molecule type" value="Genomic_DNA"/>
</dbReference>
<dbReference type="PANTHER" id="PTHR10907">
    <property type="entry name" value="REGUCALCIN"/>
    <property type="match status" value="1"/>
</dbReference>
<feature type="binding site" evidence="3">
    <location>
        <position position="144"/>
    </location>
    <ligand>
        <name>a divalent metal cation</name>
        <dbReference type="ChEBI" id="CHEBI:60240"/>
    </ligand>
</feature>
<dbReference type="GO" id="GO:0019853">
    <property type="term" value="P:L-ascorbic acid biosynthetic process"/>
    <property type="evidence" value="ECO:0007669"/>
    <property type="project" value="TreeGrafter"/>
</dbReference>
<feature type="active site" description="Proton donor/acceptor" evidence="2">
    <location>
        <position position="194"/>
    </location>
</feature>
<comment type="cofactor">
    <cofactor evidence="3">
        <name>Zn(2+)</name>
        <dbReference type="ChEBI" id="CHEBI:29105"/>
    </cofactor>
    <text evidence="3">Binds 1 divalent metal cation per subunit.</text>
</comment>
<dbReference type="InterPro" id="IPR005511">
    <property type="entry name" value="SMP-30"/>
</dbReference>
<dbReference type="PRINTS" id="PR01790">
    <property type="entry name" value="SMP30FAMILY"/>
</dbReference>
<dbReference type="InterPro" id="IPR013658">
    <property type="entry name" value="SGL"/>
</dbReference>
<reference evidence="6" key="1">
    <citation type="submission" date="2018-12" db="EMBL/GenBank/DDBJ databases">
        <title>Tengunoibacter tsumagoiensis gen. nov., sp. nov., Dictyobacter kobayashii sp. nov., D. alpinus sp. nov., and D. joshuensis sp. nov. and description of Dictyobacteraceae fam. nov. within the order Ktedonobacterales isolated from Tengu-no-mugimeshi.</title>
        <authorList>
            <person name="Wang C.M."/>
            <person name="Zheng Y."/>
            <person name="Sakai Y."/>
            <person name="Toyoda A."/>
            <person name="Minakuchi Y."/>
            <person name="Abe K."/>
            <person name="Yokota A."/>
            <person name="Yabe S."/>
        </authorList>
    </citation>
    <scope>NUCLEOTIDE SEQUENCE [LARGE SCALE GENOMIC DNA]</scope>
    <source>
        <strain evidence="6">Uno3</strain>
    </source>
</reference>
<dbReference type="GO" id="GO:0004341">
    <property type="term" value="F:gluconolactonase activity"/>
    <property type="evidence" value="ECO:0007669"/>
    <property type="project" value="TreeGrafter"/>
</dbReference>
<evidence type="ECO:0000256" key="2">
    <source>
        <dbReference type="PIRSR" id="PIRSR605511-1"/>
    </source>
</evidence>
<gene>
    <name evidence="5" type="ORF">KTT_10030</name>
</gene>
<dbReference type="Gene3D" id="2.120.10.30">
    <property type="entry name" value="TolB, C-terminal domain"/>
    <property type="match status" value="1"/>
</dbReference>
<evidence type="ECO:0000256" key="1">
    <source>
        <dbReference type="ARBA" id="ARBA00008853"/>
    </source>
</evidence>
<evidence type="ECO:0000256" key="3">
    <source>
        <dbReference type="PIRSR" id="PIRSR605511-2"/>
    </source>
</evidence>
<keyword evidence="3" id="KW-0479">Metal-binding</keyword>
<comment type="caution">
    <text evidence="5">The sequence shown here is derived from an EMBL/GenBank/DDBJ whole genome shotgun (WGS) entry which is preliminary data.</text>
</comment>
<dbReference type="InterPro" id="IPR011042">
    <property type="entry name" value="6-blade_b-propeller_TolB-like"/>
</dbReference>